<accession>A0AAJ5C0R0</accession>
<evidence type="ECO:0000313" key="1">
    <source>
        <dbReference type="EMBL" id="SNV51864.1"/>
    </source>
</evidence>
<dbReference type="Proteomes" id="UP000215355">
    <property type="component" value="Chromosome 1"/>
</dbReference>
<dbReference type="Pfam" id="PF21813">
    <property type="entry name" value="DUF6882"/>
    <property type="match status" value="1"/>
</dbReference>
<reference evidence="1 2" key="1">
    <citation type="submission" date="2017-06" db="EMBL/GenBank/DDBJ databases">
        <authorList>
            <consortium name="Pathogen Informatics"/>
        </authorList>
    </citation>
    <scope>NUCLEOTIDE SEQUENCE [LARGE SCALE GENOMIC DNA]</scope>
    <source>
        <strain evidence="1 2">NCTC12149</strain>
    </source>
</reference>
<dbReference type="InterPro" id="IPR049249">
    <property type="entry name" value="DUF6882"/>
</dbReference>
<name>A0AAJ5C0R0_9SPHI</name>
<organism evidence="1 2">
    <name type="scientific">Sphingobacterium mizutaii</name>
    <dbReference type="NCBI Taxonomy" id="1010"/>
    <lineage>
        <taxon>Bacteria</taxon>
        <taxon>Pseudomonadati</taxon>
        <taxon>Bacteroidota</taxon>
        <taxon>Sphingobacteriia</taxon>
        <taxon>Sphingobacteriales</taxon>
        <taxon>Sphingobacteriaceae</taxon>
        <taxon>Sphingobacterium</taxon>
    </lineage>
</organism>
<dbReference type="AlphaFoldDB" id="A0AAJ5C0R0"/>
<proteinExistence type="predicted"/>
<gene>
    <name evidence="1" type="ORF">SAMEA4412673_02548</name>
</gene>
<dbReference type="RefSeq" id="WP_093097416.1">
    <property type="nucleotide sequence ID" value="NZ_FNGK01000001.1"/>
</dbReference>
<dbReference type="KEGG" id="smiz:4412673_02548"/>
<evidence type="ECO:0000313" key="2">
    <source>
        <dbReference type="Proteomes" id="UP000215355"/>
    </source>
</evidence>
<protein>
    <submittedName>
        <fullName evidence="1">Uncharacterized protein</fullName>
    </submittedName>
</protein>
<sequence>MSLEKPKIDDSFRVLHAKAHEYITDQQEILEEEHAFGQYSSYTVDWENNIISFSNEDNSNLNLAFQIVGSLDPEKSIWTWRWDNPQISDSEREELDIIKNYGDFYDFGYLTTAKLEIDNPIAWALTAVSGYLRISKGIFRIQKENEAQFVYFKEVLA</sequence>
<dbReference type="EMBL" id="LT906468">
    <property type="protein sequence ID" value="SNV51864.1"/>
    <property type="molecule type" value="Genomic_DNA"/>
</dbReference>